<dbReference type="Pfam" id="PF00512">
    <property type="entry name" value="HisKA"/>
    <property type="match status" value="1"/>
</dbReference>
<comment type="caution">
    <text evidence="8">The sequence shown here is derived from an EMBL/GenBank/DDBJ whole genome shotgun (WGS) entry which is preliminary data.</text>
</comment>
<dbReference type="RefSeq" id="WP_394161051.1">
    <property type="nucleotide sequence ID" value="NZ_JBHGCJ010000001.1"/>
</dbReference>
<sequence>MAWKVARACAGAFGLAVLLAAAPYAMASNVLDLPWPRPLERRDGFTGIGVRAMAEDATGYLWMAGSDGLLRFDGRRARVWRREDGLIDEALYALHIDARDRLWLGTASHGLVMMSADRQRFEHLPDHAPRALRHGAIRAIASDHTGALWVIGADRQLYRRLADGLAWQPVAVDAAAATALARDRDGVVWVGTDHGVRRLRGGRAERMGALAGAVTALWADPRGGVHVASAAGWALLDGAGQAHPPPVRGQPLLRSEEGALWLQQDTGLVLQEGVRTQAIPLRPLHGPRTDGVEMRQALQDRHGDIWLLSRAHGLWRLPAHWRAFTALPSAEDGLPGLRSHYALALAGAADGRLWVAGSQGRLQRIDLRTGASSDHLEYAHAGFSATAVGMAEDSQHRLWLASGGQMLRYDAVRRTVRRWPLGLAPGNAALQLQACADGSVWLAHPMQIQQWSAQGVRERAQSPQALGLAAGMATRQLLCDREGRLWATDRDGLKLWDATRGRFSAAEPPGPAVAAVAEADDGSLWLSRQDVLERYRWDGDALQRIDRIDAAVGYPQVRAEALVVDARGIVWAGAARGLVRLDPAHRQVRVLGSADGLPAQEILGQRLVRLRNGVLAAAVREGGLLLHEPGSMPQRPAPPALVVNAVRLQRNHTAVSLRPDSEPILLGSGDRNIQVAVNLLGRGDPDRIQYRFRLPGHDRDWIDTGAVAQRIFDRLPVGEHRLLIQARHGEGTWSSAHVVLGVAPAWWQTPAGRLGLAVAALLVLLAGGRGVRCLLRRRQRRDALRGRYRSAEQASAERTRFLGQLGQRIRLPMTAVSGWSALLLDGPLSPRQRAQVDSLHQAGLHLVQLVDDALDLASIEAGRVHLQPAPFVPALLLQDLHALLQPVAQAKSLRLEWHSTLAGDCWLHGDARRLRQILLNLVGNALKFTRHGRVEVAARRGDAGDGLVLVVTDTGPGMTAAQLQRLFQRFEQADGAATLARHGGSGLGLAISRELAQAMGGDIEVHSQPGTGSCFQVWLPLADARAPLLAAAGETGPVVALRVLLLWHGPTAEVIAALLAAQGLEVSCPDLHAGERPQWQGPHWDLVVADPDRRIDAAPIGALLSQRLPGVARLALTARADTGAERDALAAGFDAFLRLPLERGALRAALMHCMASR</sequence>
<dbReference type="Gene3D" id="1.10.287.130">
    <property type="match status" value="1"/>
</dbReference>
<evidence type="ECO:0000313" key="8">
    <source>
        <dbReference type="EMBL" id="MFG6108000.1"/>
    </source>
</evidence>
<name>A0ABW7CSR6_9GAMM</name>
<keyword evidence="5" id="KW-0418">Kinase</keyword>
<organism evidence="8 9">
    <name type="scientific">Stenotrophomonas nematodicola</name>
    <dbReference type="NCBI Taxonomy" id="2656746"/>
    <lineage>
        <taxon>Bacteria</taxon>
        <taxon>Pseudomonadati</taxon>
        <taxon>Pseudomonadota</taxon>
        <taxon>Gammaproteobacteria</taxon>
        <taxon>Lysobacterales</taxon>
        <taxon>Lysobacteraceae</taxon>
        <taxon>Stenotrophomonas</taxon>
    </lineage>
</organism>
<dbReference type="PRINTS" id="PR00344">
    <property type="entry name" value="BCTRLSENSOR"/>
</dbReference>
<dbReference type="SUPFAM" id="SSF63829">
    <property type="entry name" value="Calcium-dependent phosphotriesterase"/>
    <property type="match status" value="3"/>
</dbReference>
<keyword evidence="4" id="KW-0808">Transferase</keyword>
<keyword evidence="9" id="KW-1185">Reference proteome</keyword>
<dbReference type="SUPFAM" id="SSF55874">
    <property type="entry name" value="ATPase domain of HSP90 chaperone/DNA topoisomerase II/histidine kinase"/>
    <property type="match status" value="1"/>
</dbReference>
<dbReference type="InterPro" id="IPR013783">
    <property type="entry name" value="Ig-like_fold"/>
</dbReference>
<dbReference type="InterPro" id="IPR036890">
    <property type="entry name" value="HATPase_C_sf"/>
</dbReference>
<dbReference type="Pfam" id="PF07495">
    <property type="entry name" value="Y_Y_Y"/>
    <property type="match status" value="1"/>
</dbReference>
<gene>
    <name evidence="8" type="ORF">ACEU0G_001472</name>
</gene>
<dbReference type="InterPro" id="IPR036097">
    <property type="entry name" value="HisK_dim/P_sf"/>
</dbReference>
<feature type="chain" id="PRO_5046716441" description="histidine kinase" evidence="6">
    <location>
        <begin position="28"/>
        <end position="1157"/>
    </location>
</feature>
<feature type="domain" description="Histidine kinase" evidence="7">
    <location>
        <begin position="804"/>
        <end position="1023"/>
    </location>
</feature>
<dbReference type="InterPro" id="IPR011006">
    <property type="entry name" value="CheY-like_superfamily"/>
</dbReference>
<dbReference type="SMART" id="SM00388">
    <property type="entry name" value="HisKA"/>
    <property type="match status" value="1"/>
</dbReference>
<dbReference type="Gene3D" id="2.130.10.10">
    <property type="entry name" value="YVTN repeat-like/Quinoprotein amine dehydrogenase"/>
    <property type="match status" value="3"/>
</dbReference>
<dbReference type="Gene3D" id="2.60.40.10">
    <property type="entry name" value="Immunoglobulins"/>
    <property type="match status" value="1"/>
</dbReference>
<evidence type="ECO:0000256" key="5">
    <source>
        <dbReference type="ARBA" id="ARBA00022777"/>
    </source>
</evidence>
<dbReference type="InterPro" id="IPR004358">
    <property type="entry name" value="Sig_transdc_His_kin-like_C"/>
</dbReference>
<feature type="signal peptide" evidence="6">
    <location>
        <begin position="1"/>
        <end position="27"/>
    </location>
</feature>
<keyword evidence="8" id="KW-0547">Nucleotide-binding</keyword>
<dbReference type="InterPro" id="IPR015943">
    <property type="entry name" value="WD40/YVTN_repeat-like_dom_sf"/>
</dbReference>
<comment type="catalytic activity">
    <reaction evidence="1">
        <text>ATP + protein L-histidine = ADP + protein N-phospho-L-histidine.</text>
        <dbReference type="EC" id="2.7.13.3"/>
    </reaction>
</comment>
<dbReference type="Pfam" id="PF02518">
    <property type="entry name" value="HATPase_c"/>
    <property type="match status" value="1"/>
</dbReference>
<dbReference type="SUPFAM" id="SSF47384">
    <property type="entry name" value="Homodimeric domain of signal transducing histidine kinase"/>
    <property type="match status" value="1"/>
</dbReference>
<protein>
    <recommendedName>
        <fullName evidence="2">histidine kinase</fullName>
        <ecNumber evidence="2">2.7.13.3</ecNumber>
    </recommendedName>
</protein>
<keyword evidence="8" id="KW-0067">ATP-binding</keyword>
<evidence type="ECO:0000259" key="7">
    <source>
        <dbReference type="PROSITE" id="PS50109"/>
    </source>
</evidence>
<dbReference type="EMBL" id="JBHGCJ010000001">
    <property type="protein sequence ID" value="MFG6108000.1"/>
    <property type="molecule type" value="Genomic_DNA"/>
</dbReference>
<proteinExistence type="predicted"/>
<evidence type="ECO:0000256" key="1">
    <source>
        <dbReference type="ARBA" id="ARBA00000085"/>
    </source>
</evidence>
<dbReference type="GO" id="GO:0005524">
    <property type="term" value="F:ATP binding"/>
    <property type="evidence" value="ECO:0007669"/>
    <property type="project" value="UniProtKB-KW"/>
</dbReference>
<dbReference type="SUPFAM" id="SSF52172">
    <property type="entry name" value="CheY-like"/>
    <property type="match status" value="1"/>
</dbReference>
<accession>A0ABW7CSR6</accession>
<evidence type="ECO:0000313" key="9">
    <source>
        <dbReference type="Proteomes" id="UP001605261"/>
    </source>
</evidence>
<evidence type="ECO:0000256" key="6">
    <source>
        <dbReference type="SAM" id="SignalP"/>
    </source>
</evidence>
<dbReference type="InterPro" id="IPR003594">
    <property type="entry name" value="HATPase_dom"/>
</dbReference>
<keyword evidence="3" id="KW-0597">Phosphoprotein</keyword>
<dbReference type="EC" id="2.7.13.3" evidence="2"/>
<dbReference type="InterPro" id="IPR011123">
    <property type="entry name" value="Y_Y_Y"/>
</dbReference>
<dbReference type="Proteomes" id="UP001605261">
    <property type="component" value="Unassembled WGS sequence"/>
</dbReference>
<dbReference type="PANTHER" id="PTHR43047:SF72">
    <property type="entry name" value="OSMOSENSING HISTIDINE PROTEIN KINASE SLN1"/>
    <property type="match status" value="1"/>
</dbReference>
<reference evidence="8 9" key="1">
    <citation type="submission" date="2024-09" db="EMBL/GenBank/DDBJ databases">
        <authorList>
            <consortium name="All-Russian atlas of soil microorganisms"/>
            <consortium name="as a basis for the search for new antimicrobial producers and enzymes with unique properties"/>
            <person name="Sokolova E.A."/>
            <person name="Voronina E.N."/>
        </authorList>
    </citation>
    <scope>NUCLEOTIDE SEQUENCE [LARGE SCALE GENOMIC DNA]</scope>
    <source>
        <strain evidence="8 9">AF-22b-331.1</strain>
    </source>
</reference>
<evidence type="ECO:0000256" key="4">
    <source>
        <dbReference type="ARBA" id="ARBA00022679"/>
    </source>
</evidence>
<dbReference type="CDD" id="cd00082">
    <property type="entry name" value="HisKA"/>
    <property type="match status" value="1"/>
</dbReference>
<keyword evidence="6" id="KW-0732">Signal</keyword>
<evidence type="ECO:0000256" key="2">
    <source>
        <dbReference type="ARBA" id="ARBA00012438"/>
    </source>
</evidence>
<dbReference type="PANTHER" id="PTHR43047">
    <property type="entry name" value="TWO-COMPONENT HISTIDINE PROTEIN KINASE"/>
    <property type="match status" value="1"/>
</dbReference>
<dbReference type="PROSITE" id="PS50109">
    <property type="entry name" value="HIS_KIN"/>
    <property type="match status" value="1"/>
</dbReference>
<dbReference type="InterPro" id="IPR003661">
    <property type="entry name" value="HisK_dim/P_dom"/>
</dbReference>
<dbReference type="InterPro" id="IPR005467">
    <property type="entry name" value="His_kinase_dom"/>
</dbReference>
<dbReference type="CDD" id="cd16922">
    <property type="entry name" value="HATPase_EvgS-ArcB-TorS-like"/>
    <property type="match status" value="1"/>
</dbReference>
<evidence type="ECO:0000256" key="3">
    <source>
        <dbReference type="ARBA" id="ARBA00022553"/>
    </source>
</evidence>
<dbReference type="SMART" id="SM00387">
    <property type="entry name" value="HATPase_c"/>
    <property type="match status" value="1"/>
</dbReference>
<dbReference type="Gene3D" id="3.30.565.10">
    <property type="entry name" value="Histidine kinase-like ATPase, C-terminal domain"/>
    <property type="match status" value="1"/>
</dbReference>